<feature type="transmembrane region" description="Helical" evidence="10">
    <location>
        <begin position="113"/>
        <end position="138"/>
    </location>
</feature>
<dbReference type="Pfam" id="PF22366">
    <property type="entry name" value="NDH2_C"/>
    <property type="match status" value="1"/>
</dbReference>
<dbReference type="EMBL" id="HG937692">
    <property type="protein sequence ID" value="CDP36184.1"/>
    <property type="molecule type" value="Genomic_DNA"/>
</dbReference>
<dbReference type="PROSITE" id="PS00018">
    <property type="entry name" value="EF_HAND_1"/>
    <property type="match status" value="1"/>
</dbReference>
<evidence type="ECO:0000256" key="4">
    <source>
        <dbReference type="ARBA" id="ARBA00022827"/>
    </source>
</evidence>
<keyword evidence="8" id="KW-0520">NAD</keyword>
<dbReference type="PhylomeDB" id="A0A060T610"/>
<evidence type="ECO:0000256" key="9">
    <source>
        <dbReference type="SAM" id="MobiDB-lite"/>
    </source>
</evidence>
<dbReference type="InterPro" id="IPR054585">
    <property type="entry name" value="NDH2-like_C"/>
</dbReference>
<evidence type="ECO:0000256" key="10">
    <source>
        <dbReference type="SAM" id="Phobius"/>
    </source>
</evidence>
<evidence type="ECO:0000256" key="3">
    <source>
        <dbReference type="ARBA" id="ARBA00022630"/>
    </source>
</evidence>
<keyword evidence="6" id="KW-0809">Transit peptide</keyword>
<dbReference type="InterPro" id="IPR045024">
    <property type="entry name" value="NDH-2"/>
</dbReference>
<sequence>MLSNSVRARLTTGLTPRLSAGSAVRFYSIQPCRSTQYRPVVSSLLTPAGRPWAAGTPVMARLVRLYANKPVAPQAGPTSASPGTVVSKNNNNNNNGKPLTVLQKLKKNALFRIFYYSTMFIGLSASALITLLGLFFLYDATTYTSDEGKDRVISVSQSVLSPIRGGPKNLPICYSYLDSEQDDEHKKLHEKPKLVILGSGWGSVALLKELDPDLYDVTVISPTNYFLFTPMLPSATVGTLEFQSLMEPVRRVCSRINAHYLEAAAQKVEFSEKLVEVRGRDPTTGEFRNFYVPYDKLIVGVGATSNTHGVPGLEYCHTLKTVQDARMIRRKVVSNLETACLPTTSDEERRRLLSFVICGGGPTGVEMAAEIYDLLSEDLDKHYPKLLRNEVSVHVIQSRSHILNTYDERVSDYAMERFHKDGIDLQVNSRVKEVLPDRVVFTQKDENDPHKTIEKELPFGLCIWSTGVAQTKFTKELVKTLGSENQKNRHAIETDSHLRVIGAPLGDVYAIGDCSTVRTNLAMEISDMLRTTVLGQRRYSLTGPQKITDEELKKVSITYGELSNLATAFKRKHPEAAEHFARIKDLFDEFDRDHSGTLSLDELTEMLKTIDKKVTSLPALAQRASQQGIYLGRKLNRLAKAEGTLVMNDIVSGDVDDAVYKPFCYHHLGSLAYVSNAAVFDFGGRSYVGGIIAMYLWRGVYFAQSVSFRTRALLFFDWLKRGLFGRDLPDITSDEVLKELENQEP</sequence>
<keyword evidence="10" id="KW-1133">Transmembrane helix</keyword>
<feature type="domain" description="EF-hand" evidence="11">
    <location>
        <begin position="578"/>
        <end position="613"/>
    </location>
</feature>
<keyword evidence="7" id="KW-0560">Oxidoreductase</keyword>
<dbReference type="FunFam" id="3.50.50.100:FF:000005">
    <property type="entry name" value="NADH-ubiquinone oxidoreductase 64 kDa subunit"/>
    <property type="match status" value="1"/>
</dbReference>
<dbReference type="SMART" id="SM00054">
    <property type="entry name" value="EFh"/>
    <property type="match status" value="1"/>
</dbReference>
<evidence type="ECO:0000256" key="7">
    <source>
        <dbReference type="ARBA" id="ARBA00023002"/>
    </source>
</evidence>
<keyword evidence="3" id="KW-0285">Flavoprotein</keyword>
<dbReference type="InterPro" id="IPR018247">
    <property type="entry name" value="EF_Hand_1_Ca_BS"/>
</dbReference>
<gene>
    <name evidence="12" type="ORF">GNLVRS02_ARAD1B07172g</name>
</gene>
<dbReference type="InterPro" id="IPR023753">
    <property type="entry name" value="FAD/NAD-binding_dom"/>
</dbReference>
<feature type="region of interest" description="Disordered" evidence="9">
    <location>
        <begin position="73"/>
        <end position="98"/>
    </location>
</feature>
<dbReference type="InterPro" id="IPR011992">
    <property type="entry name" value="EF-hand-dom_pair"/>
</dbReference>
<evidence type="ECO:0000313" key="12">
    <source>
        <dbReference type="EMBL" id="CDP36184.1"/>
    </source>
</evidence>
<evidence type="ECO:0000256" key="1">
    <source>
        <dbReference type="ARBA" id="ARBA00004137"/>
    </source>
</evidence>
<dbReference type="Gene3D" id="3.50.50.100">
    <property type="match status" value="2"/>
</dbReference>
<evidence type="ECO:0000256" key="2">
    <source>
        <dbReference type="ARBA" id="ARBA00005272"/>
    </source>
</evidence>
<keyword evidence="10" id="KW-0472">Membrane</keyword>
<name>A0A060T610_BLAAD</name>
<comment type="similarity">
    <text evidence="2">Belongs to the NADH dehydrogenase family.</text>
</comment>
<organism evidence="12">
    <name type="scientific">Blastobotrys adeninivorans</name>
    <name type="common">Yeast</name>
    <name type="synonym">Arxula adeninivorans</name>
    <dbReference type="NCBI Taxonomy" id="409370"/>
    <lineage>
        <taxon>Eukaryota</taxon>
        <taxon>Fungi</taxon>
        <taxon>Dikarya</taxon>
        <taxon>Ascomycota</taxon>
        <taxon>Saccharomycotina</taxon>
        <taxon>Dipodascomycetes</taxon>
        <taxon>Dipodascales</taxon>
        <taxon>Trichomonascaceae</taxon>
        <taxon>Blastobotrys</taxon>
    </lineage>
</organism>
<evidence type="ECO:0000256" key="6">
    <source>
        <dbReference type="ARBA" id="ARBA00022946"/>
    </source>
</evidence>
<dbReference type="GO" id="GO:0005743">
    <property type="term" value="C:mitochondrial inner membrane"/>
    <property type="evidence" value="ECO:0007669"/>
    <property type="project" value="UniProtKB-SubCell"/>
</dbReference>
<evidence type="ECO:0000256" key="8">
    <source>
        <dbReference type="ARBA" id="ARBA00023027"/>
    </source>
</evidence>
<evidence type="ECO:0000256" key="5">
    <source>
        <dbReference type="ARBA" id="ARBA00022837"/>
    </source>
</evidence>
<dbReference type="PANTHER" id="PTHR43706:SF50">
    <property type="entry name" value="NADH DEHYDROGENASE (UBIQUINONE)-RELATED"/>
    <property type="match status" value="1"/>
</dbReference>
<dbReference type="PANTHER" id="PTHR43706">
    <property type="entry name" value="NADH DEHYDROGENASE"/>
    <property type="match status" value="1"/>
</dbReference>
<dbReference type="Pfam" id="PF07992">
    <property type="entry name" value="Pyr_redox_2"/>
    <property type="match status" value="1"/>
</dbReference>
<dbReference type="Pfam" id="PF00036">
    <property type="entry name" value="EF-hand_1"/>
    <property type="match status" value="1"/>
</dbReference>
<keyword evidence="10" id="KW-0812">Transmembrane</keyword>
<keyword evidence="5" id="KW-0106">Calcium</keyword>
<reference evidence="12" key="1">
    <citation type="submission" date="2014-02" db="EMBL/GenBank/DDBJ databases">
        <authorList>
            <person name="Genoscope - CEA"/>
        </authorList>
    </citation>
    <scope>NUCLEOTIDE SEQUENCE</scope>
    <source>
        <strain evidence="12">LS3</strain>
    </source>
</reference>
<accession>A0A060T610</accession>
<keyword evidence="4" id="KW-0274">FAD</keyword>
<dbReference type="InterPro" id="IPR036188">
    <property type="entry name" value="FAD/NAD-bd_sf"/>
</dbReference>
<dbReference type="GO" id="GO:0003954">
    <property type="term" value="F:NADH dehydrogenase activity"/>
    <property type="evidence" value="ECO:0007669"/>
    <property type="project" value="InterPro"/>
</dbReference>
<dbReference type="SUPFAM" id="SSF51905">
    <property type="entry name" value="FAD/NAD(P)-binding domain"/>
    <property type="match status" value="2"/>
</dbReference>
<proteinExistence type="inferred from homology"/>
<protein>
    <submittedName>
        <fullName evidence="12">ARAD1B07172p</fullName>
    </submittedName>
</protein>
<reference evidence="12" key="2">
    <citation type="submission" date="2014-06" db="EMBL/GenBank/DDBJ databases">
        <title>The complete genome of Blastobotrys (Arxula) adeninivorans LS3 - a yeast of biotechnological interest.</title>
        <authorList>
            <person name="Kunze G."/>
            <person name="Gaillardin C."/>
            <person name="Czernicka M."/>
            <person name="Durrens P."/>
            <person name="Martin T."/>
            <person name="Boer E."/>
            <person name="Gabaldon T."/>
            <person name="Cruz J."/>
            <person name="Talla E."/>
            <person name="Marck C."/>
            <person name="Goffeau A."/>
            <person name="Barbe V."/>
            <person name="Baret P."/>
            <person name="Baronian K."/>
            <person name="Beier S."/>
            <person name="Bleykasten C."/>
            <person name="Bode R."/>
            <person name="Casaregola S."/>
            <person name="Despons L."/>
            <person name="Fairhead C."/>
            <person name="Giersberg M."/>
            <person name="Gierski P."/>
            <person name="Hahnel U."/>
            <person name="Hartmann A."/>
            <person name="Jankowska D."/>
            <person name="Jubin C."/>
            <person name="Jung P."/>
            <person name="Lafontaine I."/>
            <person name="Leh-Louis V."/>
            <person name="Lemaire M."/>
            <person name="Marcet-Houben M."/>
            <person name="Mascher M."/>
            <person name="Morel G."/>
            <person name="Richard G.-F."/>
            <person name="Riechen J."/>
            <person name="Sacerdot C."/>
            <person name="Sarkar A."/>
            <person name="Savel G."/>
            <person name="Schacherer J."/>
            <person name="Sherman D."/>
            <person name="Straub M.-L."/>
            <person name="Stein N."/>
            <person name="Thierry A."/>
            <person name="Trautwein-Schult A."/>
            <person name="Westhof E."/>
            <person name="Worch S."/>
            <person name="Dujon B."/>
            <person name="Souciet J.-L."/>
            <person name="Wincker P."/>
            <person name="Scholz U."/>
            <person name="Neuveglise N."/>
        </authorList>
    </citation>
    <scope>NUCLEOTIDE SEQUENCE</scope>
    <source>
        <strain evidence="12">LS3</strain>
    </source>
</reference>
<evidence type="ECO:0000259" key="11">
    <source>
        <dbReference type="PROSITE" id="PS50222"/>
    </source>
</evidence>
<dbReference type="PROSITE" id="PS50222">
    <property type="entry name" value="EF_HAND_2"/>
    <property type="match status" value="1"/>
</dbReference>
<feature type="compositionally biased region" description="Polar residues" evidence="9">
    <location>
        <begin position="76"/>
        <end position="88"/>
    </location>
</feature>
<dbReference type="GO" id="GO:0005509">
    <property type="term" value="F:calcium ion binding"/>
    <property type="evidence" value="ECO:0007669"/>
    <property type="project" value="InterPro"/>
</dbReference>
<dbReference type="InterPro" id="IPR002048">
    <property type="entry name" value="EF_hand_dom"/>
</dbReference>
<comment type="subcellular location">
    <subcellularLocation>
        <location evidence="1">Mitochondrion inner membrane</location>
        <topology evidence="1">Peripheral membrane protein</topology>
        <orientation evidence="1">Intermembrane side</orientation>
    </subcellularLocation>
</comment>
<dbReference type="SUPFAM" id="SSF47473">
    <property type="entry name" value="EF-hand"/>
    <property type="match status" value="1"/>
</dbReference>
<dbReference type="AlphaFoldDB" id="A0A060T610"/>